<name>A0ABV9Y0L7_9PSEU</name>
<organism evidence="2 3">
    <name type="scientific">Saccharothrix xinjiangensis</name>
    <dbReference type="NCBI Taxonomy" id="204798"/>
    <lineage>
        <taxon>Bacteria</taxon>
        <taxon>Bacillati</taxon>
        <taxon>Actinomycetota</taxon>
        <taxon>Actinomycetes</taxon>
        <taxon>Pseudonocardiales</taxon>
        <taxon>Pseudonocardiaceae</taxon>
        <taxon>Saccharothrix</taxon>
    </lineage>
</organism>
<feature type="compositionally biased region" description="Low complexity" evidence="1">
    <location>
        <begin position="134"/>
        <end position="157"/>
    </location>
</feature>
<protein>
    <submittedName>
        <fullName evidence="2">Uncharacterized protein</fullName>
    </submittedName>
</protein>
<feature type="region of interest" description="Disordered" evidence="1">
    <location>
        <begin position="1"/>
        <end position="26"/>
    </location>
</feature>
<evidence type="ECO:0000313" key="3">
    <source>
        <dbReference type="Proteomes" id="UP001595833"/>
    </source>
</evidence>
<reference evidence="3" key="1">
    <citation type="journal article" date="2019" name="Int. J. Syst. Evol. Microbiol.">
        <title>The Global Catalogue of Microorganisms (GCM) 10K type strain sequencing project: providing services to taxonomists for standard genome sequencing and annotation.</title>
        <authorList>
            <consortium name="The Broad Institute Genomics Platform"/>
            <consortium name="The Broad Institute Genome Sequencing Center for Infectious Disease"/>
            <person name="Wu L."/>
            <person name="Ma J."/>
        </authorList>
    </citation>
    <scope>NUCLEOTIDE SEQUENCE [LARGE SCALE GENOMIC DNA]</scope>
    <source>
        <strain evidence="3">KCTC 12848</strain>
    </source>
</reference>
<keyword evidence="3" id="KW-1185">Reference proteome</keyword>
<dbReference type="RefSeq" id="WP_344040899.1">
    <property type="nucleotide sequence ID" value="NZ_BAAAKE010000026.1"/>
</dbReference>
<evidence type="ECO:0000313" key="2">
    <source>
        <dbReference type="EMBL" id="MFC5055182.1"/>
    </source>
</evidence>
<dbReference type="Proteomes" id="UP001595833">
    <property type="component" value="Unassembled WGS sequence"/>
</dbReference>
<gene>
    <name evidence="2" type="ORF">ACFPFM_15610</name>
</gene>
<evidence type="ECO:0000256" key="1">
    <source>
        <dbReference type="SAM" id="MobiDB-lite"/>
    </source>
</evidence>
<dbReference type="EMBL" id="JBHSJB010000011">
    <property type="protein sequence ID" value="MFC5055182.1"/>
    <property type="molecule type" value="Genomic_DNA"/>
</dbReference>
<accession>A0ABV9Y0L7</accession>
<proteinExistence type="predicted"/>
<feature type="region of interest" description="Disordered" evidence="1">
    <location>
        <begin position="106"/>
        <end position="171"/>
    </location>
</feature>
<sequence>MTKHDPADRDEHGRSRGPGDAVGDRGPVEAAYLDALAAFARESGVEELTVRDAEVHGLVPSDAEPAEEPHGLPGLFPPDLTGYHDGARVPVAVGLELVRVMLRGGRRRRRAGRVRPGGRGSLAADRRPARSGRRAAGPLGALTRLGARLGVPRSGLTRLRRRPTRSSSPAA</sequence>
<feature type="compositionally biased region" description="Basic and acidic residues" evidence="1">
    <location>
        <begin position="1"/>
        <end position="14"/>
    </location>
</feature>
<comment type="caution">
    <text evidence="2">The sequence shown here is derived from an EMBL/GenBank/DDBJ whole genome shotgun (WGS) entry which is preliminary data.</text>
</comment>